<evidence type="ECO:0000256" key="9">
    <source>
        <dbReference type="ARBA" id="ARBA00025049"/>
    </source>
</evidence>
<dbReference type="Proteomes" id="UP000244338">
    <property type="component" value="Unassembled WGS sequence"/>
</dbReference>
<comment type="catalytic activity">
    <reaction evidence="1 10">
        <text>a (3R)-hydroxyacyl-[ACP] = a (2E)-enoyl-[ACP] + H2O</text>
        <dbReference type="Rhea" id="RHEA:13097"/>
        <dbReference type="Rhea" id="RHEA-COMP:9925"/>
        <dbReference type="Rhea" id="RHEA-COMP:9945"/>
        <dbReference type="ChEBI" id="CHEBI:15377"/>
        <dbReference type="ChEBI" id="CHEBI:78784"/>
        <dbReference type="ChEBI" id="CHEBI:78827"/>
        <dbReference type="EC" id="4.2.1.59"/>
    </reaction>
</comment>
<reference evidence="12" key="1">
    <citation type="journal article" date="2018" name="Sci. Rep.">
        <title>Lignite coal burning seam in the remote Altai Mountains harbors a hydrogen-driven thermophilic microbial community.</title>
        <authorList>
            <person name="Kadnikov V.V."/>
            <person name="Mardanov A.V."/>
            <person name="Ivasenko D.A."/>
            <person name="Antsiferov D.V."/>
            <person name="Beletsky A.V."/>
            <person name="Karnachuk O.V."/>
            <person name="Ravin N.V."/>
        </authorList>
    </citation>
    <scope>NUCLEOTIDE SEQUENCE [LARGE SCALE GENOMIC DNA]</scope>
</reference>
<keyword evidence="6 10" id="KW-0441">Lipid A biosynthesis</keyword>
<dbReference type="Pfam" id="PF07977">
    <property type="entry name" value="FabA"/>
    <property type="match status" value="1"/>
</dbReference>
<evidence type="ECO:0000313" key="11">
    <source>
        <dbReference type="EMBL" id="PTQ55656.1"/>
    </source>
</evidence>
<evidence type="ECO:0000256" key="2">
    <source>
        <dbReference type="ARBA" id="ARBA00004496"/>
    </source>
</evidence>
<evidence type="ECO:0000256" key="5">
    <source>
        <dbReference type="ARBA" id="ARBA00022516"/>
    </source>
</evidence>
<keyword evidence="4 10" id="KW-0963">Cytoplasm</keyword>
<dbReference type="NCBIfam" id="TIGR01750">
    <property type="entry name" value="fabZ"/>
    <property type="match status" value="1"/>
</dbReference>
<evidence type="ECO:0000256" key="6">
    <source>
        <dbReference type="ARBA" id="ARBA00022556"/>
    </source>
</evidence>
<dbReference type="CDD" id="cd01288">
    <property type="entry name" value="FabZ"/>
    <property type="match status" value="1"/>
</dbReference>
<dbReference type="PANTHER" id="PTHR30272:SF1">
    <property type="entry name" value="3-HYDROXYACYL-[ACYL-CARRIER-PROTEIN] DEHYDRATASE"/>
    <property type="match status" value="1"/>
</dbReference>
<dbReference type="Gene3D" id="3.10.129.10">
    <property type="entry name" value="Hotdog Thioesterase"/>
    <property type="match status" value="1"/>
</dbReference>
<dbReference type="HAMAP" id="MF_00406">
    <property type="entry name" value="FabZ"/>
    <property type="match status" value="1"/>
</dbReference>
<evidence type="ECO:0000256" key="4">
    <source>
        <dbReference type="ARBA" id="ARBA00022490"/>
    </source>
</evidence>
<dbReference type="EMBL" id="PEBX01000086">
    <property type="protein sequence ID" value="PTQ55656.1"/>
    <property type="molecule type" value="Genomic_DNA"/>
</dbReference>
<dbReference type="EC" id="4.2.1.59" evidence="10"/>
<evidence type="ECO:0000313" key="12">
    <source>
        <dbReference type="Proteomes" id="UP000244338"/>
    </source>
</evidence>
<name>A0A2R6XYZ7_9BACL</name>
<dbReference type="SUPFAM" id="SSF54637">
    <property type="entry name" value="Thioesterase/thiol ester dehydrase-isomerase"/>
    <property type="match status" value="1"/>
</dbReference>
<evidence type="ECO:0000256" key="10">
    <source>
        <dbReference type="HAMAP-Rule" id="MF_00406"/>
    </source>
</evidence>
<comment type="caution">
    <text evidence="11">The sequence shown here is derived from an EMBL/GenBank/DDBJ whole genome shotgun (WGS) entry which is preliminary data.</text>
</comment>
<keyword evidence="5 10" id="KW-0444">Lipid biosynthesis</keyword>
<evidence type="ECO:0000256" key="3">
    <source>
        <dbReference type="ARBA" id="ARBA00009174"/>
    </source>
</evidence>
<feature type="active site" evidence="10">
    <location>
        <position position="53"/>
    </location>
</feature>
<organism evidence="11 12">
    <name type="scientific">Candidatus Carbonibacillus altaicus</name>
    <dbReference type="NCBI Taxonomy" id="2163959"/>
    <lineage>
        <taxon>Bacteria</taxon>
        <taxon>Bacillati</taxon>
        <taxon>Bacillota</taxon>
        <taxon>Bacilli</taxon>
        <taxon>Bacillales</taxon>
        <taxon>Candidatus Carbonibacillus</taxon>
    </lineage>
</organism>
<proteinExistence type="inferred from homology"/>
<sequence>MAETKIYSIDEIMQVIPHRPPFLLIDKITAVEPGITATGLKQVTMNEPHFVGHFPNYPVMPGVLIIEALAQVGAFALLMKDEHRGKLAFFTGIDDVRFRRQVRPGDTLVLKVTIERMRAALGRGKAMATVAGEVAAEGVLSFALMEQKEDYESKQRG</sequence>
<dbReference type="InterPro" id="IPR010084">
    <property type="entry name" value="FabZ"/>
</dbReference>
<protein>
    <recommendedName>
        <fullName evidence="10">3-hydroxyacyl-[acyl-carrier-protein] dehydratase FabZ</fullName>
        <ecNumber evidence="10">4.2.1.59</ecNumber>
    </recommendedName>
    <alternativeName>
        <fullName evidence="10">(3R)-hydroxymyristoyl-[acyl-carrier-protein] dehydratase</fullName>
        <shortName evidence="10">(3R)-hydroxymyristoyl-ACP dehydrase</shortName>
    </alternativeName>
    <alternativeName>
        <fullName evidence="10">Beta-hydroxyacyl-ACP dehydratase</fullName>
    </alternativeName>
</protein>
<dbReference type="FunFam" id="3.10.129.10:FF:000001">
    <property type="entry name" value="3-hydroxyacyl-[acyl-carrier-protein] dehydratase FabZ"/>
    <property type="match status" value="1"/>
</dbReference>
<dbReference type="GO" id="GO:0006633">
    <property type="term" value="P:fatty acid biosynthetic process"/>
    <property type="evidence" value="ECO:0007669"/>
    <property type="project" value="UniProtKB-UniRule"/>
</dbReference>
<dbReference type="InterPro" id="IPR029069">
    <property type="entry name" value="HotDog_dom_sf"/>
</dbReference>
<dbReference type="GO" id="GO:0016020">
    <property type="term" value="C:membrane"/>
    <property type="evidence" value="ECO:0007669"/>
    <property type="project" value="GOC"/>
</dbReference>
<comment type="function">
    <text evidence="9 10">Involved in unsaturated fatty acids biosynthesis. Catalyzes the dehydration of short chain beta-hydroxyacyl-ACPs and long chain saturated and unsaturated beta-hydroxyacyl-ACPs.</text>
</comment>
<keyword evidence="7 10" id="KW-0443">Lipid metabolism</keyword>
<evidence type="ECO:0000256" key="1">
    <source>
        <dbReference type="ARBA" id="ARBA00001055"/>
    </source>
</evidence>
<dbReference type="InterPro" id="IPR013114">
    <property type="entry name" value="FabA_FabZ"/>
</dbReference>
<evidence type="ECO:0000256" key="8">
    <source>
        <dbReference type="ARBA" id="ARBA00023239"/>
    </source>
</evidence>
<keyword evidence="8 10" id="KW-0456">Lyase</keyword>
<gene>
    <name evidence="10" type="primary">fabZ</name>
    <name evidence="11" type="ORF">BSOLF_1745</name>
</gene>
<comment type="subcellular location">
    <subcellularLocation>
        <location evidence="2 10">Cytoplasm</location>
    </subcellularLocation>
</comment>
<dbReference type="PANTHER" id="PTHR30272">
    <property type="entry name" value="3-HYDROXYACYL-[ACYL-CARRIER-PROTEIN] DEHYDRATASE"/>
    <property type="match status" value="1"/>
</dbReference>
<dbReference type="GO" id="GO:0005737">
    <property type="term" value="C:cytoplasm"/>
    <property type="evidence" value="ECO:0007669"/>
    <property type="project" value="UniProtKB-SubCell"/>
</dbReference>
<dbReference type="GO" id="GO:0009245">
    <property type="term" value="P:lipid A biosynthetic process"/>
    <property type="evidence" value="ECO:0007669"/>
    <property type="project" value="UniProtKB-UniRule"/>
</dbReference>
<dbReference type="NCBIfam" id="NF000582">
    <property type="entry name" value="PRK00006.1"/>
    <property type="match status" value="1"/>
</dbReference>
<dbReference type="GO" id="GO:0019171">
    <property type="term" value="F:(3R)-hydroxyacyl-[acyl-carrier-protein] dehydratase activity"/>
    <property type="evidence" value="ECO:0007669"/>
    <property type="project" value="UniProtKB-EC"/>
</dbReference>
<evidence type="ECO:0000256" key="7">
    <source>
        <dbReference type="ARBA" id="ARBA00023098"/>
    </source>
</evidence>
<dbReference type="AlphaFoldDB" id="A0A2R6XYZ7"/>
<comment type="similarity">
    <text evidence="3 10">Belongs to the thioester dehydratase family. FabZ subfamily.</text>
</comment>
<accession>A0A2R6XYZ7</accession>